<dbReference type="InterPro" id="IPR036388">
    <property type="entry name" value="WH-like_DNA-bd_sf"/>
</dbReference>
<gene>
    <name evidence="5" type="ORF">US52_C0014G0008</name>
</gene>
<dbReference type="InterPro" id="IPR011991">
    <property type="entry name" value="ArsR-like_HTH"/>
</dbReference>
<dbReference type="SMART" id="SM00418">
    <property type="entry name" value="HTH_ARSR"/>
    <property type="match status" value="1"/>
</dbReference>
<comment type="caution">
    <text evidence="5">The sequence shown here is derived from an EMBL/GenBank/DDBJ whole genome shotgun (WGS) entry which is preliminary data.</text>
</comment>
<sequence>MKNFPFEIAKALSDKQRLHLLQLIIEQSKISNMEFDSPAYRGNCAKNLYEHFDISQSTLSHHLKVLEDCGLIIRKRQGKWEHFFPELTKLGALQTKIDELIKSQNEQTTLIQTFALSQKFNGNLFKELVSLIENHGFQLVHLTSRQFALVAYMQLKNMNSGVNIGVSSITGNKTGQTFILIFNPQTLLITLNEQSDGVANSKVQKLLIDLIERYIPTLAS</sequence>
<dbReference type="AlphaFoldDB" id="A0A0G0GXZ8"/>
<evidence type="ECO:0000259" key="4">
    <source>
        <dbReference type="PROSITE" id="PS50987"/>
    </source>
</evidence>
<dbReference type="PROSITE" id="PS50987">
    <property type="entry name" value="HTH_ARSR_2"/>
    <property type="match status" value="1"/>
</dbReference>
<evidence type="ECO:0000256" key="3">
    <source>
        <dbReference type="ARBA" id="ARBA00023163"/>
    </source>
</evidence>
<accession>A0A0G0GXZ8</accession>
<dbReference type="InterPro" id="IPR001845">
    <property type="entry name" value="HTH_ArsR_DNA-bd_dom"/>
</dbReference>
<keyword evidence="3" id="KW-0804">Transcription</keyword>
<feature type="domain" description="HTH arsR-type" evidence="4">
    <location>
        <begin position="1"/>
        <end position="105"/>
    </location>
</feature>
<dbReference type="Gene3D" id="1.10.10.10">
    <property type="entry name" value="Winged helix-like DNA-binding domain superfamily/Winged helix DNA-binding domain"/>
    <property type="match status" value="1"/>
</dbReference>
<dbReference type="SUPFAM" id="SSF46785">
    <property type="entry name" value="Winged helix' DNA-binding domain"/>
    <property type="match status" value="1"/>
</dbReference>
<evidence type="ECO:0000256" key="1">
    <source>
        <dbReference type="ARBA" id="ARBA00023015"/>
    </source>
</evidence>
<dbReference type="PANTHER" id="PTHR33154">
    <property type="entry name" value="TRANSCRIPTIONAL REGULATOR, ARSR FAMILY"/>
    <property type="match status" value="1"/>
</dbReference>
<dbReference type="Pfam" id="PF01022">
    <property type="entry name" value="HTH_5"/>
    <property type="match status" value="1"/>
</dbReference>
<dbReference type="GO" id="GO:0003700">
    <property type="term" value="F:DNA-binding transcription factor activity"/>
    <property type="evidence" value="ECO:0007669"/>
    <property type="project" value="InterPro"/>
</dbReference>
<dbReference type="Proteomes" id="UP000034852">
    <property type="component" value="Unassembled WGS sequence"/>
</dbReference>
<dbReference type="GO" id="GO:0003677">
    <property type="term" value="F:DNA binding"/>
    <property type="evidence" value="ECO:0007669"/>
    <property type="project" value="UniProtKB-KW"/>
</dbReference>
<dbReference type="CDD" id="cd00090">
    <property type="entry name" value="HTH_ARSR"/>
    <property type="match status" value="1"/>
</dbReference>
<evidence type="ECO:0000313" key="6">
    <source>
        <dbReference type="Proteomes" id="UP000034852"/>
    </source>
</evidence>
<dbReference type="InterPro" id="IPR036390">
    <property type="entry name" value="WH_DNA-bd_sf"/>
</dbReference>
<proteinExistence type="predicted"/>
<name>A0A0G0GXZ8_9BACT</name>
<organism evidence="5 6">
    <name type="scientific">candidate division WS6 bacterium GW2011_GWA2_37_6</name>
    <dbReference type="NCBI Taxonomy" id="1619087"/>
    <lineage>
        <taxon>Bacteria</taxon>
        <taxon>Candidatus Dojkabacteria</taxon>
    </lineage>
</organism>
<dbReference type="PANTHER" id="PTHR33154:SF33">
    <property type="entry name" value="TRANSCRIPTIONAL REPRESSOR SDPR"/>
    <property type="match status" value="1"/>
</dbReference>
<dbReference type="PATRIC" id="fig|1619087.5.peg.217"/>
<dbReference type="EMBL" id="LBTH01000014">
    <property type="protein sequence ID" value="KKQ35863.1"/>
    <property type="molecule type" value="Genomic_DNA"/>
</dbReference>
<evidence type="ECO:0000313" key="5">
    <source>
        <dbReference type="EMBL" id="KKQ35863.1"/>
    </source>
</evidence>
<reference evidence="5 6" key="1">
    <citation type="journal article" date="2015" name="Nature">
        <title>rRNA introns, odd ribosomes, and small enigmatic genomes across a large radiation of phyla.</title>
        <authorList>
            <person name="Brown C.T."/>
            <person name="Hug L.A."/>
            <person name="Thomas B.C."/>
            <person name="Sharon I."/>
            <person name="Castelle C.J."/>
            <person name="Singh A."/>
            <person name="Wilkins M.J."/>
            <person name="Williams K.H."/>
            <person name="Banfield J.F."/>
        </authorList>
    </citation>
    <scope>NUCLEOTIDE SEQUENCE [LARGE SCALE GENOMIC DNA]</scope>
</reference>
<keyword evidence="2" id="KW-0238">DNA-binding</keyword>
<protein>
    <submittedName>
        <fullName evidence="5">ArsR family transcriptional regulator</fullName>
    </submittedName>
</protein>
<dbReference type="InterPro" id="IPR051081">
    <property type="entry name" value="HTH_MetalResp_TranReg"/>
</dbReference>
<evidence type="ECO:0000256" key="2">
    <source>
        <dbReference type="ARBA" id="ARBA00023125"/>
    </source>
</evidence>
<keyword evidence="1" id="KW-0805">Transcription regulation</keyword>